<accession>A0A7X0H4U3</accession>
<protein>
    <submittedName>
        <fullName evidence="1">Pimeloyl-ACP methyl ester carboxylesterase</fullName>
    </submittedName>
</protein>
<gene>
    <name evidence="1" type="ORF">HNQ40_000858</name>
</gene>
<proteinExistence type="predicted"/>
<dbReference type="AlphaFoldDB" id="A0A7X0H4U3"/>
<dbReference type="EMBL" id="JACHGY010000001">
    <property type="protein sequence ID" value="MBB6429052.1"/>
    <property type="molecule type" value="Genomic_DNA"/>
</dbReference>
<dbReference type="InterPro" id="IPR029058">
    <property type="entry name" value="AB_hydrolase_fold"/>
</dbReference>
<keyword evidence="2" id="KW-1185">Reference proteome</keyword>
<sequence length="271" mass="30066">MRELTLPAPLMLLPGLGADGDLFGPQRQAFGDAVTTPDWIDVKADNESIGRYAERWAESINQQIATFRTDRPWFLSGMSMGGMLALELIPHLDRKPAAVFLISSARSSPAATWWAKLAAGTTGPLKPNHVALMVKLGAIPFGIRDGQDDIGYKLLLKMAKQSDPARLKWAIGATAEWTYPGPSESLPNGDAFPAIYQIHGRHDWLIPLREDDCDMVIDRGRHLINLSHATTVNRWLFDRITELCGIDESTDPRVEDPDLTVMRRPELAAQF</sequence>
<dbReference type="Gene3D" id="3.40.50.1820">
    <property type="entry name" value="alpha/beta hydrolase"/>
    <property type="match status" value="1"/>
</dbReference>
<dbReference type="Proteomes" id="UP000541810">
    <property type="component" value="Unassembled WGS sequence"/>
</dbReference>
<evidence type="ECO:0000313" key="2">
    <source>
        <dbReference type="Proteomes" id="UP000541810"/>
    </source>
</evidence>
<dbReference type="RefSeq" id="WP_184676652.1">
    <property type="nucleotide sequence ID" value="NZ_JACHGY010000001.1"/>
</dbReference>
<dbReference type="SUPFAM" id="SSF53474">
    <property type="entry name" value="alpha/beta-Hydrolases"/>
    <property type="match status" value="1"/>
</dbReference>
<name>A0A7X0H4U3_9BACT</name>
<comment type="caution">
    <text evidence="1">The sequence shown here is derived from an EMBL/GenBank/DDBJ whole genome shotgun (WGS) entry which is preliminary data.</text>
</comment>
<reference evidence="1 2" key="1">
    <citation type="submission" date="2020-08" db="EMBL/GenBank/DDBJ databases">
        <title>Genomic Encyclopedia of Type Strains, Phase IV (KMG-IV): sequencing the most valuable type-strain genomes for metagenomic binning, comparative biology and taxonomic classification.</title>
        <authorList>
            <person name="Goeker M."/>
        </authorList>
    </citation>
    <scope>NUCLEOTIDE SEQUENCE [LARGE SCALE GENOMIC DNA]</scope>
    <source>
        <strain evidence="1 2">DSM 103725</strain>
    </source>
</reference>
<evidence type="ECO:0000313" key="1">
    <source>
        <dbReference type="EMBL" id="MBB6429052.1"/>
    </source>
</evidence>
<organism evidence="1 2">
    <name type="scientific">Algisphaera agarilytica</name>
    <dbReference type="NCBI Taxonomy" id="1385975"/>
    <lineage>
        <taxon>Bacteria</taxon>
        <taxon>Pseudomonadati</taxon>
        <taxon>Planctomycetota</taxon>
        <taxon>Phycisphaerae</taxon>
        <taxon>Phycisphaerales</taxon>
        <taxon>Phycisphaeraceae</taxon>
        <taxon>Algisphaera</taxon>
    </lineage>
</organism>